<dbReference type="Proteomes" id="UP000887565">
    <property type="component" value="Unplaced"/>
</dbReference>
<accession>A0A915JU02</accession>
<evidence type="ECO:0000313" key="1">
    <source>
        <dbReference type="Proteomes" id="UP000887565"/>
    </source>
</evidence>
<name>A0A915JU02_ROMCU</name>
<organism evidence="1 2">
    <name type="scientific">Romanomermis culicivorax</name>
    <name type="common">Nematode worm</name>
    <dbReference type="NCBI Taxonomy" id="13658"/>
    <lineage>
        <taxon>Eukaryota</taxon>
        <taxon>Metazoa</taxon>
        <taxon>Ecdysozoa</taxon>
        <taxon>Nematoda</taxon>
        <taxon>Enoplea</taxon>
        <taxon>Dorylaimia</taxon>
        <taxon>Mermithida</taxon>
        <taxon>Mermithoidea</taxon>
        <taxon>Mermithidae</taxon>
        <taxon>Romanomermis</taxon>
    </lineage>
</organism>
<dbReference type="AlphaFoldDB" id="A0A915JU02"/>
<keyword evidence="1" id="KW-1185">Reference proteome</keyword>
<sequence>MLSYFVIVLDYGAIREHIPYVDPRTLVQTGDSVLPFTFQRRGFDTGFAVTFGHIDVECVAFPLDATIDAQLQLSAVPGFMMAATLHKT</sequence>
<evidence type="ECO:0000313" key="2">
    <source>
        <dbReference type="WBParaSite" id="nRc.2.0.1.t29578-RA"/>
    </source>
</evidence>
<dbReference type="WBParaSite" id="nRc.2.0.1.t29578-RA">
    <property type="protein sequence ID" value="nRc.2.0.1.t29578-RA"/>
    <property type="gene ID" value="nRc.2.0.1.g29578"/>
</dbReference>
<reference evidence="2" key="1">
    <citation type="submission" date="2022-11" db="UniProtKB">
        <authorList>
            <consortium name="WormBaseParasite"/>
        </authorList>
    </citation>
    <scope>IDENTIFICATION</scope>
</reference>
<proteinExistence type="predicted"/>
<protein>
    <submittedName>
        <fullName evidence="2">Uncharacterized protein</fullName>
    </submittedName>
</protein>